<dbReference type="Proteomes" id="UP000073492">
    <property type="component" value="Unassembled WGS sequence"/>
</dbReference>
<name>A0A139ITL6_9PEZI</name>
<dbReference type="AlphaFoldDB" id="A0A139ITL6"/>
<evidence type="ECO:0000259" key="6">
    <source>
        <dbReference type="Pfam" id="PF03828"/>
    </source>
</evidence>
<dbReference type="Pfam" id="PF22600">
    <property type="entry name" value="MTPAP-like_central"/>
    <property type="match status" value="1"/>
</dbReference>
<dbReference type="SUPFAM" id="SSF81631">
    <property type="entry name" value="PAP/OAS1 substrate-binding domain"/>
    <property type="match status" value="1"/>
</dbReference>
<feature type="domain" description="Poly(A) RNA polymerase mitochondrial-like central palm" evidence="7">
    <location>
        <begin position="425"/>
        <end position="563"/>
    </location>
</feature>
<feature type="compositionally biased region" description="Acidic residues" evidence="5">
    <location>
        <begin position="326"/>
        <end position="344"/>
    </location>
</feature>
<keyword evidence="4" id="KW-0460">Magnesium</keyword>
<evidence type="ECO:0000256" key="2">
    <source>
        <dbReference type="ARBA" id="ARBA00012388"/>
    </source>
</evidence>
<dbReference type="Gene3D" id="1.10.1410.10">
    <property type="match status" value="1"/>
</dbReference>
<dbReference type="EC" id="2.7.7.19" evidence="2"/>
<feature type="compositionally biased region" description="Acidic residues" evidence="5">
    <location>
        <begin position="235"/>
        <end position="251"/>
    </location>
</feature>
<feature type="compositionally biased region" description="Low complexity" evidence="5">
    <location>
        <begin position="912"/>
        <end position="929"/>
    </location>
</feature>
<comment type="similarity">
    <text evidence="1">Belongs to the DNA polymerase type-B-like family.</text>
</comment>
<evidence type="ECO:0000313" key="8">
    <source>
        <dbReference type="EMBL" id="KXT18045.1"/>
    </source>
</evidence>
<dbReference type="PANTHER" id="PTHR23092:SF15">
    <property type="entry name" value="INACTIVE NON-CANONICAL POLY(A) RNA POLYMERASE PROTEIN TRF4-2-RELATED"/>
    <property type="match status" value="1"/>
</dbReference>
<comment type="caution">
    <text evidence="8">The sequence shown here is derived from an EMBL/GenBank/DDBJ whole genome shotgun (WGS) entry which is preliminary data.</text>
</comment>
<dbReference type="GO" id="GO:0005730">
    <property type="term" value="C:nucleolus"/>
    <property type="evidence" value="ECO:0007669"/>
    <property type="project" value="TreeGrafter"/>
</dbReference>
<dbReference type="SUPFAM" id="SSF81301">
    <property type="entry name" value="Nucleotidyltransferase"/>
    <property type="match status" value="1"/>
</dbReference>
<dbReference type="GO" id="GO:0031123">
    <property type="term" value="P:RNA 3'-end processing"/>
    <property type="evidence" value="ECO:0007669"/>
    <property type="project" value="TreeGrafter"/>
</dbReference>
<feature type="compositionally biased region" description="Basic and acidic residues" evidence="5">
    <location>
        <begin position="83"/>
        <end position="105"/>
    </location>
</feature>
<feature type="compositionally biased region" description="Basic residues" evidence="5">
    <location>
        <begin position="937"/>
        <end position="959"/>
    </location>
</feature>
<dbReference type="GO" id="GO:0010605">
    <property type="term" value="P:negative regulation of macromolecule metabolic process"/>
    <property type="evidence" value="ECO:0007669"/>
    <property type="project" value="UniProtKB-ARBA"/>
</dbReference>
<feature type="region of interest" description="Disordered" evidence="5">
    <location>
        <begin position="749"/>
        <end position="959"/>
    </location>
</feature>
<dbReference type="OrthoDB" id="273917at2759"/>
<proteinExistence type="inferred from homology"/>
<evidence type="ECO:0000259" key="7">
    <source>
        <dbReference type="Pfam" id="PF22600"/>
    </source>
</evidence>
<dbReference type="GO" id="GO:0043634">
    <property type="term" value="P:polyadenylation-dependent ncRNA catabolic process"/>
    <property type="evidence" value="ECO:0007669"/>
    <property type="project" value="TreeGrafter"/>
</dbReference>
<dbReference type="Pfam" id="PF03828">
    <property type="entry name" value="PAP_assoc"/>
    <property type="match status" value="1"/>
</dbReference>
<feature type="region of interest" description="Disordered" evidence="5">
    <location>
        <begin position="65"/>
        <end position="294"/>
    </location>
</feature>
<feature type="compositionally biased region" description="Pro residues" evidence="5">
    <location>
        <begin position="757"/>
        <end position="777"/>
    </location>
</feature>
<evidence type="ECO:0000256" key="5">
    <source>
        <dbReference type="SAM" id="MobiDB-lite"/>
    </source>
</evidence>
<feature type="compositionally biased region" description="Basic residues" evidence="5">
    <location>
        <begin position="898"/>
        <end position="909"/>
    </location>
</feature>
<organism evidence="8 9">
    <name type="scientific">Pseudocercospora musae</name>
    <dbReference type="NCBI Taxonomy" id="113226"/>
    <lineage>
        <taxon>Eukaryota</taxon>
        <taxon>Fungi</taxon>
        <taxon>Dikarya</taxon>
        <taxon>Ascomycota</taxon>
        <taxon>Pezizomycotina</taxon>
        <taxon>Dothideomycetes</taxon>
        <taxon>Dothideomycetidae</taxon>
        <taxon>Mycosphaerellales</taxon>
        <taxon>Mycosphaerellaceae</taxon>
        <taxon>Pseudocercospora</taxon>
    </lineage>
</organism>
<evidence type="ECO:0000313" key="9">
    <source>
        <dbReference type="Proteomes" id="UP000073492"/>
    </source>
</evidence>
<sequence length="959" mass="105511">IDFSTSIPTSHRHLHFVTRSRSLGGLLLFIFGVQGVAVHQAATTQHSYAPLVPLLPNNINAEDSKATAMGDSYRPNAKRRRGAHDDRDDRDKRDDRYPPPDRYARDNSPPRNYNDNHDTYPRAESGYSFRGAADNTRPPQRADFSFRAHGGSSAPSFPNAQPPRRAPASRQPSKGSKRGGNDRPKNANNRGGYRKFVPKPAHQRAILQYTERETTPEQLVGMNNDDQPKFAEVISSDEENSGDGSDAEAGEEGPSRKRVKADEQASEAARPKWSNPDPYSAAPPTDLGLQPKKDIVQSIRKAKVEAAQKASSTNAIKENADFISFDMDDDQDDDDSSEGNDDDLVGAPLDDIPPPPPPDDLIMPTDQELMLNYVGGKNKRKRGAEQQQRLSAGHIIDDWLISDSDPTPWAPSSGYDFAANVGLHLHREILDFVDYVSPRDYEQNCREDLVKRVDYFISGFRGRGSQICVQPFGSYASGLYLPDADMDLVATSSQYMRNGTKVFCQTKSQMYKLSSEIRKTGLAKNNNVVTLVNTKVPIIKFVDRRTNIKVDISFENDSGLTTIPTLLAWKQQFPEMPVLVAIIKQFLAMRGLNEVHSGGIGGFTIICLVVSMLQLKPDLQARSQPSYGELLLDFFDLYGNKLDIRTTGIRMNPPGYFNKSQNMGIQINMNRLTIIDPDRPENDISGGSAKIDNVLQCFRGAFSMIQHELDQLRKGSGNSTRSVLGCILGGNYSSFEYLRDDLHDLNKQVSRSSWPSRPSPTPSPSPPPSPAFAPPPAKTASPPKRQVAPRAAGLDPFFDRPANFRKGPPPPGSRGYQQTSPPPPPPAQYYNSYAPPPPPAARTSSYHEYAQPPAPRYPPQHALPARPPPPTGYGAQYGYTMSGDWTTPPVAHASSKAKVPKKSKAKKKAEKTAASSSAAAASTQRTAASGPSASKIEKRKQKKLKKAEARKKVKKESKG</sequence>
<evidence type="ECO:0000256" key="3">
    <source>
        <dbReference type="ARBA" id="ARBA00022723"/>
    </source>
</evidence>
<gene>
    <name evidence="8" type="ORF">AC579_4571</name>
</gene>
<evidence type="ECO:0000256" key="4">
    <source>
        <dbReference type="ARBA" id="ARBA00022842"/>
    </source>
</evidence>
<dbReference type="InterPro" id="IPR002058">
    <property type="entry name" value="PAP_assoc"/>
</dbReference>
<dbReference type="InterPro" id="IPR054708">
    <property type="entry name" value="MTPAP-like_central"/>
</dbReference>
<dbReference type="Gene3D" id="3.30.460.10">
    <property type="entry name" value="Beta Polymerase, domain 2"/>
    <property type="match status" value="1"/>
</dbReference>
<dbReference type="GO" id="GO:0046872">
    <property type="term" value="F:metal ion binding"/>
    <property type="evidence" value="ECO:0007669"/>
    <property type="project" value="UniProtKB-KW"/>
</dbReference>
<reference evidence="8 9" key="1">
    <citation type="submission" date="2015-07" db="EMBL/GenBank/DDBJ databases">
        <title>Comparative genomics of the Sigatoka disease complex on banana suggests a link between parallel evolutionary changes in Pseudocercospora fijiensis and Pseudocercospora eumusae and increased virulence on the banana host.</title>
        <authorList>
            <person name="Chang T.-C."/>
            <person name="Salvucci A."/>
            <person name="Crous P.W."/>
            <person name="Stergiopoulos I."/>
        </authorList>
    </citation>
    <scope>NUCLEOTIDE SEQUENCE [LARGE SCALE GENOMIC DNA]</scope>
    <source>
        <strain evidence="8 9">CBS 116634</strain>
    </source>
</reference>
<evidence type="ECO:0000256" key="1">
    <source>
        <dbReference type="ARBA" id="ARBA00008593"/>
    </source>
</evidence>
<keyword evidence="3" id="KW-0479">Metal-binding</keyword>
<feature type="compositionally biased region" description="Low complexity" evidence="5">
    <location>
        <begin position="841"/>
        <end position="851"/>
    </location>
</feature>
<dbReference type="GO" id="GO:0031499">
    <property type="term" value="C:TRAMP complex"/>
    <property type="evidence" value="ECO:0007669"/>
    <property type="project" value="TreeGrafter"/>
</dbReference>
<feature type="domain" description="PAP-associated" evidence="6">
    <location>
        <begin position="626"/>
        <end position="682"/>
    </location>
</feature>
<accession>A0A139ITL6</accession>
<dbReference type="InterPro" id="IPR043519">
    <property type="entry name" value="NT_sf"/>
</dbReference>
<keyword evidence="9" id="KW-1185">Reference proteome</keyword>
<dbReference type="PANTHER" id="PTHR23092">
    <property type="entry name" value="POLY(A) RNA POLYMERASE"/>
    <property type="match status" value="1"/>
</dbReference>
<feature type="non-terminal residue" evidence="8">
    <location>
        <position position="1"/>
    </location>
</feature>
<dbReference type="GO" id="GO:1990817">
    <property type="term" value="F:poly(A) RNA polymerase activity"/>
    <property type="evidence" value="ECO:0007669"/>
    <property type="project" value="UniProtKB-EC"/>
</dbReference>
<dbReference type="CDD" id="cd05402">
    <property type="entry name" value="NT_PAP_TUTase"/>
    <property type="match status" value="1"/>
</dbReference>
<feature type="region of interest" description="Disordered" evidence="5">
    <location>
        <begin position="321"/>
        <end position="356"/>
    </location>
</feature>
<dbReference type="EMBL" id="LFZO01000011">
    <property type="protein sequence ID" value="KXT18045.1"/>
    <property type="molecule type" value="Genomic_DNA"/>
</dbReference>
<dbReference type="GO" id="GO:0003729">
    <property type="term" value="F:mRNA binding"/>
    <property type="evidence" value="ECO:0007669"/>
    <property type="project" value="TreeGrafter"/>
</dbReference>
<protein>
    <recommendedName>
        <fullName evidence="2">polynucleotide adenylyltransferase</fullName>
        <ecNumber evidence="2">2.7.7.19</ecNumber>
    </recommendedName>
</protein>
<dbReference type="InterPro" id="IPR045862">
    <property type="entry name" value="Trf4-like"/>
</dbReference>